<proteinExistence type="predicted"/>
<dbReference type="GeneID" id="89534895"/>
<dbReference type="PATRIC" id="fig|189381.10.peg.3757"/>
<name>A0A0J5TJ57_9BACI</name>
<keyword evidence="1" id="KW-0812">Transmembrane</keyword>
<dbReference type="Proteomes" id="UP000076510">
    <property type="component" value="Unassembled WGS sequence"/>
</dbReference>
<reference evidence="3" key="1">
    <citation type="submission" date="2016-01" db="EMBL/GenBank/DDBJ databases">
        <title>Whole genome sequencing of Bhargavaea cecembensis T14.</title>
        <authorList>
            <person name="Hong K.W."/>
        </authorList>
    </citation>
    <scope>NUCLEOTIDE SEQUENCE [LARGE SCALE GENOMIC DNA]</scope>
    <source>
        <strain evidence="3">M19</strain>
    </source>
</reference>
<accession>A0A0J5TJ57</accession>
<organism evidence="2 3">
    <name type="scientific">Rossellomorea marisflavi</name>
    <dbReference type="NCBI Taxonomy" id="189381"/>
    <lineage>
        <taxon>Bacteria</taxon>
        <taxon>Bacillati</taxon>
        <taxon>Bacillota</taxon>
        <taxon>Bacilli</taxon>
        <taxon>Bacillales</taxon>
        <taxon>Bacillaceae</taxon>
        <taxon>Rossellomorea</taxon>
    </lineage>
</organism>
<dbReference type="EMBL" id="LQQY01000034">
    <property type="protein sequence ID" value="KZE45442.1"/>
    <property type="molecule type" value="Genomic_DNA"/>
</dbReference>
<evidence type="ECO:0000256" key="1">
    <source>
        <dbReference type="SAM" id="Phobius"/>
    </source>
</evidence>
<gene>
    <name evidence="2" type="ORF">AV649_04415</name>
</gene>
<evidence type="ECO:0000313" key="3">
    <source>
        <dbReference type="Proteomes" id="UP000076510"/>
    </source>
</evidence>
<keyword evidence="1" id="KW-1133">Transmembrane helix</keyword>
<evidence type="ECO:0000313" key="2">
    <source>
        <dbReference type="EMBL" id="KZE45442.1"/>
    </source>
</evidence>
<protein>
    <recommendedName>
        <fullName evidence="4">NfeD-like C-terminal domain-containing protein</fullName>
    </recommendedName>
</protein>
<comment type="caution">
    <text evidence="2">The sequence shown here is derived from an EMBL/GenBank/DDBJ whole genome shotgun (WGS) entry which is preliminary data.</text>
</comment>
<keyword evidence="1" id="KW-0472">Membrane</keyword>
<feature type="transmembrane region" description="Helical" evidence="1">
    <location>
        <begin position="6"/>
        <end position="24"/>
    </location>
</feature>
<sequence length="106" mass="12015">MGKIGLKLIVLGILVFLLIGLGVIKWMNGAHNGWLTIEEKFYPINENTAQGVKTGREIDVSGHRCSITFSNETTYEVDCDRYLDYRVGEKVKITVEEGELIKIKRK</sequence>
<evidence type="ECO:0008006" key="4">
    <source>
        <dbReference type="Google" id="ProtNLM"/>
    </source>
</evidence>
<dbReference type="RefSeq" id="WP_048012862.1">
    <property type="nucleotide sequence ID" value="NZ_CP081870.1"/>
</dbReference>
<dbReference type="AlphaFoldDB" id="A0A0J5TJ57"/>
<dbReference type="OrthoDB" id="2889385at2"/>